<evidence type="ECO:0000256" key="9">
    <source>
        <dbReference type="RuleBase" id="RU361169"/>
    </source>
</evidence>
<keyword evidence="6 9" id="KW-0326">Glycosidase</keyword>
<evidence type="ECO:0000256" key="10">
    <source>
        <dbReference type="SAM" id="Phobius"/>
    </source>
</evidence>
<dbReference type="InterPro" id="IPR011050">
    <property type="entry name" value="Pectin_lyase_fold/virulence"/>
</dbReference>
<feature type="active site" evidence="8">
    <location>
        <position position="170"/>
    </location>
</feature>
<gene>
    <name evidence="11" type="ORF">ZOSMA_86G00690</name>
</gene>
<dbReference type="AlphaFoldDB" id="A0A0K9NMW9"/>
<dbReference type="InterPro" id="IPR000743">
    <property type="entry name" value="Glyco_hydro_28"/>
</dbReference>
<dbReference type="GO" id="GO:0004650">
    <property type="term" value="F:polygalacturonase activity"/>
    <property type="evidence" value="ECO:0007669"/>
    <property type="project" value="InterPro"/>
</dbReference>
<dbReference type="Pfam" id="PF00295">
    <property type="entry name" value="Glyco_hydro_28"/>
    <property type="match status" value="2"/>
</dbReference>
<evidence type="ECO:0000256" key="5">
    <source>
        <dbReference type="ARBA" id="ARBA00022801"/>
    </source>
</evidence>
<evidence type="ECO:0000256" key="3">
    <source>
        <dbReference type="ARBA" id="ARBA00022512"/>
    </source>
</evidence>
<dbReference type="OMA" id="YRNIVMN"/>
<dbReference type="EMBL" id="LFYR01002072">
    <property type="protein sequence ID" value="KMZ57432.1"/>
    <property type="molecule type" value="Genomic_DNA"/>
</dbReference>
<evidence type="ECO:0000256" key="1">
    <source>
        <dbReference type="ARBA" id="ARBA00004191"/>
    </source>
</evidence>
<accession>A0A0K9NMW9</accession>
<comment type="subcellular location">
    <subcellularLocation>
        <location evidence="1">Secreted</location>
        <location evidence="1">Cell wall</location>
    </subcellularLocation>
</comment>
<keyword evidence="10" id="KW-0472">Membrane</keyword>
<feature type="transmembrane region" description="Helical" evidence="10">
    <location>
        <begin position="6"/>
        <end position="22"/>
    </location>
</feature>
<evidence type="ECO:0000313" key="12">
    <source>
        <dbReference type="Proteomes" id="UP000036987"/>
    </source>
</evidence>
<dbReference type="STRING" id="29655.A0A0K9NMW9"/>
<keyword evidence="7" id="KW-0961">Cell wall biogenesis/degradation</keyword>
<protein>
    <recommendedName>
        <fullName evidence="13">Polygalacturonase, family GH28</fullName>
    </recommendedName>
</protein>
<proteinExistence type="inferred from homology"/>
<comment type="similarity">
    <text evidence="2 9">Belongs to the glycosyl hydrolase 28 family.</text>
</comment>
<keyword evidence="10" id="KW-1133">Transmembrane helix</keyword>
<evidence type="ECO:0000256" key="7">
    <source>
        <dbReference type="ARBA" id="ARBA00023316"/>
    </source>
</evidence>
<reference evidence="12" key="1">
    <citation type="journal article" date="2016" name="Nature">
        <title>The genome of the seagrass Zostera marina reveals angiosperm adaptation to the sea.</title>
        <authorList>
            <person name="Olsen J.L."/>
            <person name="Rouze P."/>
            <person name="Verhelst B."/>
            <person name="Lin Y.-C."/>
            <person name="Bayer T."/>
            <person name="Collen J."/>
            <person name="Dattolo E."/>
            <person name="De Paoli E."/>
            <person name="Dittami S."/>
            <person name="Maumus F."/>
            <person name="Michel G."/>
            <person name="Kersting A."/>
            <person name="Lauritano C."/>
            <person name="Lohaus R."/>
            <person name="Toepel M."/>
            <person name="Tonon T."/>
            <person name="Vanneste K."/>
            <person name="Amirebrahimi M."/>
            <person name="Brakel J."/>
            <person name="Bostroem C."/>
            <person name="Chovatia M."/>
            <person name="Grimwood J."/>
            <person name="Jenkins J.W."/>
            <person name="Jueterbock A."/>
            <person name="Mraz A."/>
            <person name="Stam W.T."/>
            <person name="Tice H."/>
            <person name="Bornberg-Bauer E."/>
            <person name="Green P.J."/>
            <person name="Pearson G.A."/>
            <person name="Procaccini G."/>
            <person name="Duarte C.M."/>
            <person name="Schmutz J."/>
            <person name="Reusch T.B.H."/>
            <person name="Van de Peer Y."/>
        </authorList>
    </citation>
    <scope>NUCLEOTIDE SEQUENCE [LARGE SCALE GENOMIC DNA]</scope>
    <source>
        <strain evidence="12">cv. Finnish</strain>
    </source>
</reference>
<evidence type="ECO:0000313" key="11">
    <source>
        <dbReference type="EMBL" id="KMZ57432.1"/>
    </source>
</evidence>
<dbReference type="PROSITE" id="PS00502">
    <property type="entry name" value="POLYGALACTURONASE"/>
    <property type="match status" value="1"/>
</dbReference>
<evidence type="ECO:0000256" key="8">
    <source>
        <dbReference type="PROSITE-ProRule" id="PRU10052"/>
    </source>
</evidence>
<comment type="caution">
    <text evidence="11">The sequence shown here is derived from an EMBL/GenBank/DDBJ whole genome shotgun (WGS) entry which is preliminary data.</text>
</comment>
<keyword evidence="10" id="KW-0812">Transmembrane</keyword>
<keyword evidence="12" id="KW-1185">Reference proteome</keyword>
<sequence>MAKSSTSYIFFSLPVIFYLPLFKAEYNIMSFGAKSNGHTDSTKAFLKAWSYAYSSFNEATIYVPSEKFLVGHVHFNGPCKSRVLIKMKGTLLAPFDYKGSGNKWIVFKNVDGLAIQGGTVDGWGQALWKCKESRGNCPHYAKIKMCNDCISMSDGTRNMWAERISCGPGHGISIGSIGKSYNEKGVQNITVKDTVFTGSDNGLRIKA</sequence>
<evidence type="ECO:0008006" key="13">
    <source>
        <dbReference type="Google" id="ProtNLM"/>
    </source>
</evidence>
<dbReference type="OrthoDB" id="187139at2759"/>
<name>A0A0K9NMW9_ZOSMR</name>
<dbReference type="Proteomes" id="UP000036987">
    <property type="component" value="Unassembled WGS sequence"/>
</dbReference>
<evidence type="ECO:0000256" key="2">
    <source>
        <dbReference type="ARBA" id="ARBA00008834"/>
    </source>
</evidence>
<dbReference type="SUPFAM" id="SSF51126">
    <property type="entry name" value="Pectin lyase-like"/>
    <property type="match status" value="1"/>
</dbReference>
<organism evidence="11 12">
    <name type="scientific">Zostera marina</name>
    <name type="common">Eelgrass</name>
    <dbReference type="NCBI Taxonomy" id="29655"/>
    <lineage>
        <taxon>Eukaryota</taxon>
        <taxon>Viridiplantae</taxon>
        <taxon>Streptophyta</taxon>
        <taxon>Embryophyta</taxon>
        <taxon>Tracheophyta</taxon>
        <taxon>Spermatophyta</taxon>
        <taxon>Magnoliopsida</taxon>
        <taxon>Liliopsida</taxon>
        <taxon>Zosteraceae</taxon>
        <taxon>Zostera</taxon>
    </lineage>
</organism>
<evidence type="ECO:0000256" key="4">
    <source>
        <dbReference type="ARBA" id="ARBA00022525"/>
    </source>
</evidence>
<keyword evidence="4" id="KW-0964">Secreted</keyword>
<keyword evidence="5 9" id="KW-0378">Hydrolase</keyword>
<dbReference type="GO" id="GO:0005975">
    <property type="term" value="P:carbohydrate metabolic process"/>
    <property type="evidence" value="ECO:0007669"/>
    <property type="project" value="InterPro"/>
</dbReference>
<dbReference type="PANTHER" id="PTHR31375">
    <property type="match status" value="1"/>
</dbReference>
<evidence type="ECO:0000256" key="6">
    <source>
        <dbReference type="ARBA" id="ARBA00023295"/>
    </source>
</evidence>
<dbReference type="InterPro" id="IPR012334">
    <property type="entry name" value="Pectin_lyas_fold"/>
</dbReference>
<keyword evidence="3" id="KW-0134">Cell wall</keyword>
<dbReference type="GO" id="GO:0071555">
    <property type="term" value="P:cell wall organization"/>
    <property type="evidence" value="ECO:0007669"/>
    <property type="project" value="UniProtKB-KW"/>
</dbReference>
<dbReference type="Gene3D" id="2.160.20.10">
    <property type="entry name" value="Single-stranded right-handed beta-helix, Pectin lyase-like"/>
    <property type="match status" value="2"/>
</dbReference>